<comment type="subcellular location">
    <subcellularLocation>
        <location evidence="1">Cell membrane</location>
        <topology evidence="1">Multi-pass membrane protein</topology>
    </subcellularLocation>
</comment>
<keyword evidence="10" id="KW-1185">Reference proteome</keyword>
<evidence type="ECO:0000256" key="8">
    <source>
        <dbReference type="SAM" id="Phobius"/>
    </source>
</evidence>
<proteinExistence type="inferred from homology"/>
<feature type="transmembrane region" description="Helical" evidence="8">
    <location>
        <begin position="242"/>
        <end position="263"/>
    </location>
</feature>
<evidence type="ECO:0000256" key="4">
    <source>
        <dbReference type="ARBA" id="ARBA00022475"/>
    </source>
</evidence>
<feature type="transmembrane region" description="Helical" evidence="8">
    <location>
        <begin position="338"/>
        <end position="357"/>
    </location>
</feature>
<dbReference type="PANTHER" id="PTHR31686:SF1">
    <property type="entry name" value="SULFITE EFFLUX PUMP SSU1"/>
    <property type="match status" value="1"/>
</dbReference>
<feature type="transmembrane region" description="Helical" evidence="8">
    <location>
        <begin position="20"/>
        <end position="38"/>
    </location>
</feature>
<evidence type="ECO:0000256" key="6">
    <source>
        <dbReference type="ARBA" id="ARBA00022989"/>
    </source>
</evidence>
<evidence type="ECO:0000256" key="1">
    <source>
        <dbReference type="ARBA" id="ARBA00004651"/>
    </source>
</evidence>
<comment type="similarity">
    <text evidence="2">Belongs to the tellurite-resistance/dicarboxylate transporter (TDT) family.</text>
</comment>
<evidence type="ECO:0000256" key="3">
    <source>
        <dbReference type="ARBA" id="ARBA00022448"/>
    </source>
</evidence>
<dbReference type="GO" id="GO:0000319">
    <property type="term" value="F:sulfite transmembrane transporter activity"/>
    <property type="evidence" value="ECO:0007669"/>
    <property type="project" value="TreeGrafter"/>
</dbReference>
<keyword evidence="4" id="KW-1003">Cell membrane</keyword>
<dbReference type="InterPro" id="IPR051629">
    <property type="entry name" value="Sulfite_efflux_TDT"/>
</dbReference>
<feature type="transmembrane region" description="Helical" evidence="8">
    <location>
        <begin position="369"/>
        <end position="392"/>
    </location>
</feature>
<feature type="transmembrane region" description="Helical" evidence="8">
    <location>
        <begin position="202"/>
        <end position="227"/>
    </location>
</feature>
<comment type="caution">
    <text evidence="9">The sequence shown here is derived from an EMBL/GenBank/DDBJ whole genome shotgun (WGS) entry which is preliminary data.</text>
</comment>
<keyword evidence="5 8" id="KW-0812">Transmembrane</keyword>
<feature type="transmembrane region" description="Helical" evidence="8">
    <location>
        <begin position="119"/>
        <end position="140"/>
    </location>
</feature>
<evidence type="ECO:0000256" key="2">
    <source>
        <dbReference type="ARBA" id="ARBA00008566"/>
    </source>
</evidence>
<dbReference type="GO" id="GO:0005886">
    <property type="term" value="C:plasma membrane"/>
    <property type="evidence" value="ECO:0007669"/>
    <property type="project" value="UniProtKB-SubCell"/>
</dbReference>
<keyword evidence="3" id="KW-0813">Transport</keyword>
<feature type="transmembrane region" description="Helical" evidence="8">
    <location>
        <begin position="292"/>
        <end position="318"/>
    </location>
</feature>
<evidence type="ECO:0000313" key="10">
    <source>
        <dbReference type="Proteomes" id="UP001378960"/>
    </source>
</evidence>
<name>A0AAV5R8R2_PICKL</name>
<evidence type="ECO:0000313" key="9">
    <source>
        <dbReference type="EMBL" id="GMM47522.1"/>
    </source>
</evidence>
<dbReference type="Pfam" id="PF03595">
    <property type="entry name" value="SLAC1"/>
    <property type="match status" value="1"/>
</dbReference>
<evidence type="ECO:0000256" key="7">
    <source>
        <dbReference type="ARBA" id="ARBA00023136"/>
    </source>
</evidence>
<feature type="transmembrane region" description="Helical" evidence="8">
    <location>
        <begin position="88"/>
        <end position="107"/>
    </location>
</feature>
<dbReference type="Proteomes" id="UP001378960">
    <property type="component" value="Unassembled WGS sequence"/>
</dbReference>
<dbReference type="Gene3D" id="1.50.10.150">
    <property type="entry name" value="Voltage-dependent anion channel"/>
    <property type="match status" value="1"/>
</dbReference>
<reference evidence="9 10" key="1">
    <citation type="journal article" date="2023" name="Elife">
        <title>Identification of key yeast species and microbe-microbe interactions impacting larval growth of Drosophila in the wild.</title>
        <authorList>
            <person name="Mure A."/>
            <person name="Sugiura Y."/>
            <person name="Maeda R."/>
            <person name="Honda K."/>
            <person name="Sakurai N."/>
            <person name="Takahashi Y."/>
            <person name="Watada M."/>
            <person name="Katoh T."/>
            <person name="Gotoh A."/>
            <person name="Gotoh Y."/>
            <person name="Taniguchi I."/>
            <person name="Nakamura K."/>
            <person name="Hayashi T."/>
            <person name="Katayama T."/>
            <person name="Uemura T."/>
            <person name="Hattori Y."/>
        </authorList>
    </citation>
    <scope>NUCLEOTIDE SEQUENCE [LARGE SCALE GENOMIC DNA]</scope>
    <source>
        <strain evidence="9 10">PK-24</strain>
    </source>
</reference>
<dbReference type="AlphaFoldDB" id="A0AAV5R8R2"/>
<feature type="transmembrane region" description="Helical" evidence="8">
    <location>
        <begin position="174"/>
        <end position="195"/>
    </location>
</feature>
<protein>
    <submittedName>
        <fullName evidence="9">Ssu1 protein</fullName>
    </submittedName>
</protein>
<dbReference type="PANTHER" id="PTHR31686">
    <property type="match status" value="1"/>
</dbReference>
<sequence length="409" mass="47190">MNKLHKSINLIIESYHPLHFIASMGVGITSGIMYNFPIKSIEKGMKFVGIIYFFINLIIIIINHSLFICKYNKMEKIWKILHEPQLTIYFGASSMSFTTMINMLFFLKPNWKTAIFTLWWINFFQAICCIFFITFFLLSYPTNIYQKKHLEEGFFEHNKLREKNEFLSKVTPAYLLPLVTTTVTSASGALISSIIDGEKYLLSMIIVTFMLFGVAITSSIVFIPIIFTKILTFGLPKFNNSFTMFVPIGIMGQGGFSILLNSINLIRYLKLKNIVNNEQLIIIDKIIKIQGLGISILFLSFGILLTIWGILTIGYWYIGWPNSYHKKKHNKVRYWTPTMWAATFPFGTISLSSLEIYRMTNIRGFQILSTIYGFTVIIITTWCMIGTLVYVIPWKGIYRVISGDEDETK</sequence>
<dbReference type="InterPro" id="IPR038665">
    <property type="entry name" value="Voltage-dep_anion_channel_sf"/>
</dbReference>
<keyword evidence="7 8" id="KW-0472">Membrane</keyword>
<dbReference type="InterPro" id="IPR004695">
    <property type="entry name" value="SLAC1/Mae1/Ssu1/TehA"/>
</dbReference>
<feature type="transmembrane region" description="Helical" evidence="8">
    <location>
        <begin position="50"/>
        <end position="68"/>
    </location>
</feature>
<keyword evidence="6 8" id="KW-1133">Transmembrane helix</keyword>
<organism evidence="9 10">
    <name type="scientific">Pichia kluyveri</name>
    <name type="common">Yeast</name>
    <dbReference type="NCBI Taxonomy" id="36015"/>
    <lineage>
        <taxon>Eukaryota</taxon>
        <taxon>Fungi</taxon>
        <taxon>Dikarya</taxon>
        <taxon>Ascomycota</taxon>
        <taxon>Saccharomycotina</taxon>
        <taxon>Pichiomycetes</taxon>
        <taxon>Pichiales</taxon>
        <taxon>Pichiaceae</taxon>
        <taxon>Pichia</taxon>
    </lineage>
</organism>
<evidence type="ECO:0000256" key="5">
    <source>
        <dbReference type="ARBA" id="ARBA00022692"/>
    </source>
</evidence>
<accession>A0AAV5R8R2</accession>
<dbReference type="EMBL" id="BTGB01000009">
    <property type="protein sequence ID" value="GMM47522.1"/>
    <property type="molecule type" value="Genomic_DNA"/>
</dbReference>
<gene>
    <name evidence="9" type="ORF">DAPK24_041200</name>
</gene>